<reference evidence="7 8" key="2">
    <citation type="submission" date="2020-11" db="EMBL/GenBank/DDBJ databases">
        <title>Sulfur oxidizing isolate from Hospital Hole Sinkhole.</title>
        <authorList>
            <person name="Scott K.M."/>
        </authorList>
    </citation>
    <scope>NUCLEOTIDE SEQUENCE [LARGE SCALE GENOMIC DNA]</scope>
    <source>
        <strain evidence="7 8">HH1</strain>
    </source>
</reference>
<evidence type="ECO:0000313" key="8">
    <source>
        <dbReference type="Proteomes" id="UP001193680"/>
    </source>
</evidence>
<keyword evidence="1 4" id="KW-0813">Transport</keyword>
<keyword evidence="2 4" id="KW-0732">Signal</keyword>
<dbReference type="HAMAP" id="MF_01914">
    <property type="entry name" value="LPS_assembly_LptA"/>
    <property type="match status" value="1"/>
</dbReference>
<dbReference type="InterPro" id="IPR052037">
    <property type="entry name" value="LPS_export_LptA"/>
</dbReference>
<comment type="subcellular location">
    <subcellularLocation>
        <location evidence="4">Periplasm</location>
    </subcellularLocation>
</comment>
<dbReference type="EMBL" id="JACBGI020000002">
    <property type="protein sequence ID" value="MBF6057232.1"/>
    <property type="molecule type" value="Genomic_DNA"/>
</dbReference>
<dbReference type="Pfam" id="PF03968">
    <property type="entry name" value="LptD_N"/>
    <property type="match status" value="1"/>
</dbReference>
<comment type="function">
    <text evidence="4">Involved in the assembly of lipopolysaccharide (LPS). Required for the translocation of LPS from the inner membrane to the outer membrane. May form a bridge between the inner membrane and the outer membrane, via interactions with LptC and LptD, thereby facilitating LPS transfer across the periplasm.</text>
</comment>
<evidence type="ECO:0000256" key="2">
    <source>
        <dbReference type="ARBA" id="ARBA00022729"/>
    </source>
</evidence>
<evidence type="ECO:0000256" key="5">
    <source>
        <dbReference type="SAM" id="MobiDB-lite"/>
    </source>
</evidence>
<keyword evidence="8" id="KW-1185">Reference proteome</keyword>
<dbReference type="NCBIfam" id="TIGR03002">
    <property type="entry name" value="outer_YhbN_LptA"/>
    <property type="match status" value="1"/>
</dbReference>
<dbReference type="InterPro" id="IPR014340">
    <property type="entry name" value="LptA"/>
</dbReference>
<accession>A0ABS0BTR5</accession>
<feature type="chain" id="PRO_5044929137" description="Lipopolysaccharide export system protein LptA" evidence="4">
    <location>
        <begin position="22"/>
        <end position="167"/>
    </location>
</feature>
<feature type="signal peptide" evidence="4">
    <location>
        <begin position="1"/>
        <end position="21"/>
    </location>
</feature>
<dbReference type="PANTHER" id="PTHR36504:SF1">
    <property type="entry name" value="LIPOPOLYSACCHARIDE EXPORT SYSTEM PROTEIN LPTA"/>
    <property type="match status" value="1"/>
</dbReference>
<keyword evidence="3 4" id="KW-0574">Periplasm</keyword>
<sequence precursor="true">MRITNTFLLCLAMIFSQSVYAADKDESKAPVQISADSLQVMEQQGTSIYQGQVKIKQGSFELSGDEVIVKHPNNQLKTLTAKGKPANFQRYIQEEKTWVKGQAEQITYDAKSRIVTLTGNASVEQSSKHRISGPELIYDIEKQTLQANSSPSQKQRISVTLTPDTEN</sequence>
<dbReference type="RefSeq" id="WP_194947596.1">
    <property type="nucleotide sequence ID" value="NZ_JACBGI020000002.1"/>
</dbReference>
<feature type="region of interest" description="Disordered" evidence="5">
    <location>
        <begin position="147"/>
        <end position="167"/>
    </location>
</feature>
<protein>
    <recommendedName>
        <fullName evidence="4">Lipopolysaccharide export system protein LptA</fullName>
    </recommendedName>
</protein>
<evidence type="ECO:0000256" key="4">
    <source>
        <dbReference type="HAMAP-Rule" id="MF_01914"/>
    </source>
</evidence>
<dbReference type="Gene3D" id="2.60.450.10">
    <property type="entry name" value="Lipopolysaccharide (LPS) transport protein A like domain"/>
    <property type="match status" value="1"/>
</dbReference>
<comment type="subunit">
    <text evidence="4">Component of the lipopolysaccharide transport and assembly complex.</text>
</comment>
<evidence type="ECO:0000259" key="6">
    <source>
        <dbReference type="Pfam" id="PF03968"/>
    </source>
</evidence>
<evidence type="ECO:0000313" key="7">
    <source>
        <dbReference type="EMBL" id="MBF6057232.1"/>
    </source>
</evidence>
<feature type="domain" description="Organic solvent tolerance-like N-terminal" evidence="6">
    <location>
        <begin position="32"/>
        <end position="143"/>
    </location>
</feature>
<gene>
    <name evidence="4 7" type="primary">lptA</name>
    <name evidence="7" type="ORF">H8792_002645</name>
</gene>
<comment type="similarity">
    <text evidence="4">Belongs to the LptA family.</text>
</comment>
<organism evidence="7 8">
    <name type="scientific">Thiomicrorhabdus heinhorstiae</name>
    <dbReference type="NCBI Taxonomy" id="2748010"/>
    <lineage>
        <taxon>Bacteria</taxon>
        <taxon>Pseudomonadati</taxon>
        <taxon>Pseudomonadota</taxon>
        <taxon>Gammaproteobacteria</taxon>
        <taxon>Thiotrichales</taxon>
        <taxon>Piscirickettsiaceae</taxon>
        <taxon>Thiomicrorhabdus</taxon>
    </lineage>
</organism>
<comment type="caution">
    <text evidence="7">The sequence shown here is derived from an EMBL/GenBank/DDBJ whole genome shotgun (WGS) entry which is preliminary data.</text>
</comment>
<name>A0ABS0BTR5_9GAMM</name>
<evidence type="ECO:0000256" key="1">
    <source>
        <dbReference type="ARBA" id="ARBA00022448"/>
    </source>
</evidence>
<dbReference type="Proteomes" id="UP001193680">
    <property type="component" value="Unassembled WGS sequence"/>
</dbReference>
<dbReference type="InterPro" id="IPR005653">
    <property type="entry name" value="OstA-like_N"/>
</dbReference>
<reference evidence="7 8" key="1">
    <citation type="submission" date="2020-06" db="EMBL/GenBank/DDBJ databases">
        <authorList>
            <person name="Scott K."/>
        </authorList>
    </citation>
    <scope>NUCLEOTIDE SEQUENCE [LARGE SCALE GENOMIC DNA]</scope>
    <source>
        <strain evidence="7 8">HH1</strain>
    </source>
</reference>
<evidence type="ECO:0000256" key="3">
    <source>
        <dbReference type="ARBA" id="ARBA00022764"/>
    </source>
</evidence>
<proteinExistence type="inferred from homology"/>
<dbReference type="PANTHER" id="PTHR36504">
    <property type="entry name" value="LIPOPOLYSACCHARIDE EXPORT SYSTEM PROTEIN LPTA"/>
    <property type="match status" value="1"/>
</dbReference>